<proteinExistence type="predicted"/>
<reference evidence="2 3" key="1">
    <citation type="submission" date="2020-08" db="EMBL/GenBank/DDBJ databases">
        <title>Genomic Encyclopedia of Type Strains, Phase IV (KMG-IV): sequencing the most valuable type-strain genomes for metagenomic binning, comparative biology and taxonomic classification.</title>
        <authorList>
            <person name="Goeker M."/>
        </authorList>
    </citation>
    <scope>NUCLEOTIDE SEQUENCE [LARGE SCALE GENOMIC DNA]</scope>
    <source>
        <strain evidence="2 3">DSM 22368</strain>
    </source>
</reference>
<gene>
    <name evidence="2" type="ORF">HNR48_002374</name>
</gene>
<name>A0A7X0JUJ0_9GAMM</name>
<feature type="domain" description="N-acetyltransferase" evidence="1">
    <location>
        <begin position="14"/>
        <end position="175"/>
    </location>
</feature>
<dbReference type="Pfam" id="PF13302">
    <property type="entry name" value="Acetyltransf_3"/>
    <property type="match status" value="1"/>
</dbReference>
<dbReference type="RefSeq" id="WP_166846807.1">
    <property type="nucleotide sequence ID" value="NZ_JAAONY010000002.1"/>
</dbReference>
<comment type="caution">
    <text evidence="2">The sequence shown here is derived from an EMBL/GenBank/DDBJ whole genome shotgun (WGS) entry which is preliminary data.</text>
</comment>
<protein>
    <submittedName>
        <fullName evidence="2">RimJ/RimL family protein N-acetyltransferase</fullName>
    </submittedName>
</protein>
<dbReference type="EMBL" id="JACHHT010000002">
    <property type="protein sequence ID" value="MBB6522089.1"/>
    <property type="molecule type" value="Genomic_DNA"/>
</dbReference>
<dbReference type="InterPro" id="IPR000182">
    <property type="entry name" value="GNAT_dom"/>
</dbReference>
<dbReference type="PROSITE" id="PS51186">
    <property type="entry name" value="GNAT"/>
    <property type="match status" value="1"/>
</dbReference>
<dbReference type="PANTHER" id="PTHR43792">
    <property type="entry name" value="GNAT FAMILY, PUTATIVE (AFU_ORTHOLOGUE AFUA_3G00765)-RELATED-RELATED"/>
    <property type="match status" value="1"/>
</dbReference>
<dbReference type="InterPro" id="IPR051531">
    <property type="entry name" value="N-acetyltransferase"/>
</dbReference>
<dbReference type="Proteomes" id="UP000528457">
    <property type="component" value="Unassembled WGS sequence"/>
</dbReference>
<dbReference type="SUPFAM" id="SSF55729">
    <property type="entry name" value="Acyl-CoA N-acyltransferases (Nat)"/>
    <property type="match status" value="1"/>
</dbReference>
<dbReference type="PANTHER" id="PTHR43792:SF1">
    <property type="entry name" value="N-ACETYLTRANSFERASE DOMAIN-CONTAINING PROTEIN"/>
    <property type="match status" value="1"/>
</dbReference>
<evidence type="ECO:0000313" key="2">
    <source>
        <dbReference type="EMBL" id="MBB6522089.1"/>
    </source>
</evidence>
<sequence>MIALKHFPLSTERTTIRQASIEDAAFYLELMTSEGWLENIGDRGIYKLADAEAHIQNNILKSYQDNGFGMYVICDADGDAIGSVGFIDRPTLEHVDIGYAFLPKAFGKGYAIEACRCVYQYGVEQLGIKPIVAITASHNERSGNLLLKLGFKRLDDICLPDSGESVHYYVDQQHPEYA</sequence>
<dbReference type="InParanoid" id="A0A7X0JUJ0"/>
<organism evidence="2 3">
    <name type="scientific">Pseudoteredinibacter isoporae</name>
    <dbReference type="NCBI Taxonomy" id="570281"/>
    <lineage>
        <taxon>Bacteria</taxon>
        <taxon>Pseudomonadati</taxon>
        <taxon>Pseudomonadota</taxon>
        <taxon>Gammaproteobacteria</taxon>
        <taxon>Cellvibrionales</taxon>
        <taxon>Cellvibrionaceae</taxon>
        <taxon>Pseudoteredinibacter</taxon>
    </lineage>
</organism>
<dbReference type="GO" id="GO:0016747">
    <property type="term" value="F:acyltransferase activity, transferring groups other than amino-acyl groups"/>
    <property type="evidence" value="ECO:0007669"/>
    <property type="project" value="InterPro"/>
</dbReference>
<dbReference type="AlphaFoldDB" id="A0A7X0JUJ0"/>
<evidence type="ECO:0000259" key="1">
    <source>
        <dbReference type="PROSITE" id="PS51186"/>
    </source>
</evidence>
<evidence type="ECO:0000313" key="3">
    <source>
        <dbReference type="Proteomes" id="UP000528457"/>
    </source>
</evidence>
<keyword evidence="2" id="KW-0808">Transferase</keyword>
<dbReference type="InterPro" id="IPR016181">
    <property type="entry name" value="Acyl_CoA_acyltransferase"/>
</dbReference>
<dbReference type="Gene3D" id="3.40.630.30">
    <property type="match status" value="1"/>
</dbReference>
<keyword evidence="3" id="KW-1185">Reference proteome</keyword>
<accession>A0A7X0JUJ0</accession>